<dbReference type="Proteomes" id="UP000237881">
    <property type="component" value="Unassembled WGS sequence"/>
</dbReference>
<sequence>MGPLSATLRSWRSGSARSWIWPTSSGWRSWVPATSTSVRASSSSSRSRVKHSLSDRESAGPQLHYPSGTAHLVRSVVAAALRYLEVPGVRNPVHESVGQGDAA</sequence>
<gene>
    <name evidence="2" type="ORF">C5C04_01160</name>
    <name evidence="3" type="ORF">C5C40_01165</name>
</gene>
<protein>
    <submittedName>
        <fullName evidence="2">Uncharacterized protein</fullName>
    </submittedName>
</protein>
<dbReference type="EMBL" id="PSUL01000001">
    <property type="protein sequence ID" value="PPF16415.1"/>
    <property type="molecule type" value="Genomic_DNA"/>
</dbReference>
<dbReference type="Proteomes" id="UP000239698">
    <property type="component" value="Unassembled WGS sequence"/>
</dbReference>
<keyword evidence="5" id="KW-1185">Reference proteome</keyword>
<name>A0ABD6WCE1_RATRA</name>
<comment type="caution">
    <text evidence="2">The sequence shown here is derived from an EMBL/GenBank/DDBJ whole genome shotgun (WGS) entry which is preliminary data.</text>
</comment>
<dbReference type="KEGG" id="rry:C1O28_08685"/>
<evidence type="ECO:0000313" key="4">
    <source>
        <dbReference type="Proteomes" id="UP000237881"/>
    </source>
</evidence>
<evidence type="ECO:0000313" key="3">
    <source>
        <dbReference type="EMBL" id="PPH79927.1"/>
    </source>
</evidence>
<dbReference type="AlphaFoldDB" id="A0ABD6WCE1"/>
<dbReference type="EMBL" id="PSVT01000001">
    <property type="protein sequence ID" value="PPH79927.1"/>
    <property type="molecule type" value="Genomic_DNA"/>
</dbReference>
<reference evidence="4 5" key="1">
    <citation type="submission" date="2018-02" db="EMBL/GenBank/DDBJ databases">
        <title>Bacteriophage NCPPB3778 and a type I-E CRISPR drive the evolution of the US Biological Select Agent, Rathayibacter toxicus.</title>
        <authorList>
            <person name="Davis E.W.II."/>
            <person name="Tabima J.F."/>
            <person name="Weisberg A.J."/>
            <person name="Lopes L.D."/>
            <person name="Wiseman M.S."/>
            <person name="Wiseman M.S."/>
            <person name="Pupko T."/>
            <person name="Belcher M.S."/>
            <person name="Sechler A.J."/>
            <person name="Tancos M.A."/>
            <person name="Schroeder B.K."/>
            <person name="Murray T.D."/>
            <person name="Luster D.G."/>
            <person name="Schneider W.L."/>
            <person name="Rogers E."/>
            <person name="Andreote F.D."/>
            <person name="Grunwald N.J."/>
            <person name="Putnam M.L."/>
            <person name="Chang J.H."/>
        </authorList>
    </citation>
    <scope>NUCLEOTIDE SEQUENCE [LARGE SCALE GENOMIC DNA]</scope>
    <source>
        <strain evidence="3 5">AY1D6</strain>
        <strain evidence="2 4">AY1I9</strain>
    </source>
</reference>
<evidence type="ECO:0000256" key="1">
    <source>
        <dbReference type="SAM" id="MobiDB-lite"/>
    </source>
</evidence>
<evidence type="ECO:0000313" key="2">
    <source>
        <dbReference type="EMBL" id="PPF16415.1"/>
    </source>
</evidence>
<feature type="region of interest" description="Disordered" evidence="1">
    <location>
        <begin position="38"/>
        <end position="66"/>
    </location>
</feature>
<accession>A0ABD6WCE1</accession>
<evidence type="ECO:0000313" key="5">
    <source>
        <dbReference type="Proteomes" id="UP000239698"/>
    </source>
</evidence>
<proteinExistence type="predicted"/>
<organism evidence="2 4">
    <name type="scientific">Rathayibacter rathayi</name>
    <name type="common">Corynebacterium rathayi</name>
    <dbReference type="NCBI Taxonomy" id="33887"/>
    <lineage>
        <taxon>Bacteria</taxon>
        <taxon>Bacillati</taxon>
        <taxon>Actinomycetota</taxon>
        <taxon>Actinomycetes</taxon>
        <taxon>Micrococcales</taxon>
        <taxon>Microbacteriaceae</taxon>
        <taxon>Rathayibacter</taxon>
    </lineage>
</organism>